<evidence type="ECO:0000256" key="2">
    <source>
        <dbReference type="ARBA" id="ARBA00023157"/>
    </source>
</evidence>
<evidence type="ECO:0000313" key="9">
    <source>
        <dbReference type="Proteomes" id="UP001189429"/>
    </source>
</evidence>
<evidence type="ECO:0000259" key="7">
    <source>
        <dbReference type="PROSITE" id="PS50234"/>
    </source>
</evidence>
<keyword evidence="9" id="KW-1185">Reference proteome</keyword>
<keyword evidence="4" id="KW-0175">Coiled coil</keyword>
<dbReference type="Gene3D" id="3.40.50.410">
    <property type="entry name" value="von Willebrand factor, type A domain"/>
    <property type="match status" value="1"/>
</dbReference>
<feature type="chain" id="PRO_5045867827" description="VWFA domain-containing protein" evidence="6">
    <location>
        <begin position="20"/>
        <end position="866"/>
    </location>
</feature>
<organism evidence="8 9">
    <name type="scientific">Prorocentrum cordatum</name>
    <dbReference type="NCBI Taxonomy" id="2364126"/>
    <lineage>
        <taxon>Eukaryota</taxon>
        <taxon>Sar</taxon>
        <taxon>Alveolata</taxon>
        <taxon>Dinophyceae</taxon>
        <taxon>Prorocentrales</taxon>
        <taxon>Prorocentraceae</taxon>
        <taxon>Prorocentrum</taxon>
    </lineage>
</organism>
<gene>
    <name evidence="8" type="ORF">PCOR1329_LOCUS68719</name>
</gene>
<keyword evidence="1 6" id="KW-0732">Signal</keyword>
<dbReference type="SMART" id="SM00209">
    <property type="entry name" value="TSP1"/>
    <property type="match status" value="3"/>
</dbReference>
<dbReference type="SUPFAM" id="SSF82895">
    <property type="entry name" value="TSP-1 type 1 repeat"/>
    <property type="match status" value="2"/>
</dbReference>
<dbReference type="PANTHER" id="PTHR24020:SF20">
    <property type="entry name" value="PH DOMAIN-CONTAINING PROTEIN"/>
    <property type="match status" value="1"/>
</dbReference>
<dbReference type="SUPFAM" id="SSF53300">
    <property type="entry name" value="vWA-like"/>
    <property type="match status" value="1"/>
</dbReference>
<feature type="domain" description="VWFA" evidence="7">
    <location>
        <begin position="677"/>
        <end position="861"/>
    </location>
</feature>
<proteinExistence type="predicted"/>
<evidence type="ECO:0000256" key="5">
    <source>
        <dbReference type="SAM" id="MobiDB-lite"/>
    </source>
</evidence>
<comment type="caution">
    <text evidence="8">The sequence shown here is derived from an EMBL/GenBank/DDBJ whole genome shotgun (WGS) entry which is preliminary data.</text>
</comment>
<dbReference type="PROSITE" id="PS50234">
    <property type="entry name" value="VWFA"/>
    <property type="match status" value="1"/>
</dbReference>
<dbReference type="Pfam" id="PF19028">
    <property type="entry name" value="TSP1_spondin"/>
    <property type="match status" value="1"/>
</dbReference>
<sequence>MRPPLALLLACALCPGCRRRGAAATAASLTSLAARERRHTRGAARRAGAQPPAAPPAAAEAAQAPRPHAGAPGEMAMGEALERVPAGLASRFANLTGSRGAEDAELQGVLSQLSGVYLHALQEADNVTLACEDGRAASERAVKDARDGLKEVERQLTLQQDRMHRLQASADRCLADAEALRVQFLAERTRCEQSRQRQRESLSVLQHDAPLLRGLVARATGSCGPSGGSPPPLVQCLGSDGALNITFADADLRAAVARLGGAAQRAVSTHLDRSVQRRGPPQRLSITPTAGVEADIMMLMTNRSRARRGAHRKRSAHRRRHRHRHRHGHGKRDHGLAFITKGVRRERAGGPASAAAAAACSAVPPPSCEGLADCLATAAGSLEDLISEVSVQAEAEDSRCRRTLEDHEGQVKALTRQADDAGVELANAAAELSDLEALRRERRAQVRDVTAEQAQDADECVKHLADASSAMLATRALRERLRRDGAEGSFVGDCEVTGWVRGPCSVPCGAGGVQALHRSIVVAPHGARLGEEAPECPPLQLGRACNEVPCPVDSEMGRWQEWSACSRACGGGTRTRRRTVAKQAQHGGLPAGETMQEQTCNLEPCDRDCELAAWGAWAACSKACGGGHQVRTRQVLRAALGGGACPPPEDPQRQQTAGCGPQACAASPPPRCASRLDLVLALDSSGSVGAPGFHHARRFAQAVVSRLGLEDGCAQDARAASALAQVGIVDFGSLARSAQVPTSCRAALNASLEALQWQGTATNTGEALALAGELLDRHARPGARRAVAVVTDGEPVSTYIARTEAEKLRQRGVRVAVVAVGVGARGAARRLASWPPEENVVTADEYEALGEEKVAELVADLCPELS</sequence>
<dbReference type="InterPro" id="IPR002035">
    <property type="entry name" value="VWF_A"/>
</dbReference>
<dbReference type="PANTHER" id="PTHR24020">
    <property type="entry name" value="COLLAGEN ALPHA"/>
    <property type="match status" value="1"/>
</dbReference>
<protein>
    <recommendedName>
        <fullName evidence="7">VWFA domain-containing protein</fullName>
    </recommendedName>
</protein>
<dbReference type="InterPro" id="IPR036465">
    <property type="entry name" value="vWFA_dom_sf"/>
</dbReference>
<dbReference type="Gene3D" id="2.20.100.10">
    <property type="entry name" value="Thrombospondin type-1 (TSP1) repeat"/>
    <property type="match status" value="2"/>
</dbReference>
<feature type="region of interest" description="Disordered" evidence="5">
    <location>
        <begin position="305"/>
        <end position="332"/>
    </location>
</feature>
<dbReference type="InterPro" id="IPR036383">
    <property type="entry name" value="TSP1_rpt_sf"/>
</dbReference>
<evidence type="ECO:0000256" key="1">
    <source>
        <dbReference type="ARBA" id="ARBA00022729"/>
    </source>
</evidence>
<keyword evidence="2" id="KW-1015">Disulfide bond</keyword>
<feature type="signal peptide" evidence="6">
    <location>
        <begin position="1"/>
        <end position="19"/>
    </location>
</feature>
<dbReference type="PROSITE" id="PS50092">
    <property type="entry name" value="TSP1"/>
    <property type="match status" value="3"/>
</dbReference>
<dbReference type="Pfam" id="PF00092">
    <property type="entry name" value="VWA"/>
    <property type="match status" value="1"/>
</dbReference>
<accession>A0ABN9WMA8</accession>
<feature type="region of interest" description="Disordered" evidence="5">
    <location>
        <begin position="33"/>
        <end position="70"/>
    </location>
</feature>
<evidence type="ECO:0000256" key="3">
    <source>
        <dbReference type="ARBA" id="ARBA00023180"/>
    </source>
</evidence>
<feature type="coiled-coil region" evidence="4">
    <location>
        <begin position="135"/>
        <end position="169"/>
    </location>
</feature>
<feature type="compositionally biased region" description="Low complexity" evidence="5">
    <location>
        <begin position="45"/>
        <end position="70"/>
    </location>
</feature>
<evidence type="ECO:0000313" key="8">
    <source>
        <dbReference type="EMBL" id="CAK0887745.1"/>
    </source>
</evidence>
<keyword evidence="3" id="KW-0325">Glycoprotein</keyword>
<dbReference type="CDD" id="cd00198">
    <property type="entry name" value="vWFA"/>
    <property type="match status" value="1"/>
</dbReference>
<name>A0ABN9WMA8_9DINO</name>
<dbReference type="Pfam" id="PF00090">
    <property type="entry name" value="TSP_1"/>
    <property type="match status" value="1"/>
</dbReference>
<feature type="coiled-coil region" evidence="4">
    <location>
        <begin position="404"/>
        <end position="455"/>
    </location>
</feature>
<dbReference type="SMART" id="SM00327">
    <property type="entry name" value="VWA"/>
    <property type="match status" value="1"/>
</dbReference>
<dbReference type="Proteomes" id="UP001189429">
    <property type="component" value="Unassembled WGS sequence"/>
</dbReference>
<dbReference type="InterPro" id="IPR044004">
    <property type="entry name" value="TSP1_spondin_dom"/>
</dbReference>
<dbReference type="EMBL" id="CAUYUJ010018982">
    <property type="protein sequence ID" value="CAK0887745.1"/>
    <property type="molecule type" value="Genomic_DNA"/>
</dbReference>
<evidence type="ECO:0000256" key="4">
    <source>
        <dbReference type="SAM" id="Coils"/>
    </source>
</evidence>
<evidence type="ECO:0000256" key="6">
    <source>
        <dbReference type="SAM" id="SignalP"/>
    </source>
</evidence>
<reference evidence="8" key="1">
    <citation type="submission" date="2023-10" db="EMBL/GenBank/DDBJ databases">
        <authorList>
            <person name="Chen Y."/>
            <person name="Shah S."/>
            <person name="Dougan E. K."/>
            <person name="Thang M."/>
            <person name="Chan C."/>
        </authorList>
    </citation>
    <scope>NUCLEOTIDE SEQUENCE [LARGE SCALE GENOMIC DNA]</scope>
</reference>
<dbReference type="InterPro" id="IPR050525">
    <property type="entry name" value="ECM_Assembly_Org"/>
</dbReference>
<dbReference type="InterPro" id="IPR000884">
    <property type="entry name" value="TSP1_rpt"/>
</dbReference>